<feature type="transmembrane region" description="Helical" evidence="7">
    <location>
        <begin position="99"/>
        <end position="119"/>
    </location>
</feature>
<evidence type="ECO:0000256" key="5">
    <source>
        <dbReference type="ARBA" id="ARBA00023136"/>
    </source>
</evidence>
<evidence type="ECO:0000313" key="8">
    <source>
        <dbReference type="EMBL" id="CAD7284940.1"/>
    </source>
</evidence>
<keyword evidence="3 7" id="KW-0812">Transmembrane</keyword>
<dbReference type="Proteomes" id="UP000678499">
    <property type="component" value="Unassembled WGS sequence"/>
</dbReference>
<evidence type="ECO:0000256" key="6">
    <source>
        <dbReference type="SAM" id="MobiDB-lite"/>
    </source>
</evidence>
<proteinExistence type="inferred from homology"/>
<evidence type="ECO:0000256" key="1">
    <source>
        <dbReference type="ARBA" id="ARBA00004141"/>
    </source>
</evidence>
<evidence type="ECO:0000256" key="4">
    <source>
        <dbReference type="ARBA" id="ARBA00022989"/>
    </source>
</evidence>
<dbReference type="SUPFAM" id="SSF103473">
    <property type="entry name" value="MFS general substrate transporter"/>
    <property type="match status" value="1"/>
</dbReference>
<sequence>MGISKIGYVLVAAEATNSMGSVVSGRLVKYTGRFPVFLGAFFLNVVGIIQLIYWEPKPNEGYMLFVMAVLMMMSEAVWQTHINGLHGVLFPDNMEAAFAVYKVWEGLGFMTAFFVNPLLCMDIKLYATLILLIIGMACYCIMETIESNRSVSRHRNDEQKIPSTHPRRRASSTTSRIAI</sequence>
<feature type="transmembrane region" description="Helical" evidence="7">
    <location>
        <begin position="60"/>
        <end position="78"/>
    </location>
</feature>
<dbReference type="PANTHER" id="PTHR19444:SF13">
    <property type="entry name" value="PROTEIN UNC-93 HOMOLOG A"/>
    <property type="match status" value="1"/>
</dbReference>
<dbReference type="InterPro" id="IPR036259">
    <property type="entry name" value="MFS_trans_sf"/>
</dbReference>
<dbReference type="Pfam" id="PF05978">
    <property type="entry name" value="UNC-93"/>
    <property type="match status" value="1"/>
</dbReference>
<evidence type="ECO:0000256" key="7">
    <source>
        <dbReference type="SAM" id="Phobius"/>
    </source>
</evidence>
<dbReference type="InterPro" id="IPR010291">
    <property type="entry name" value="Ion_channel_UNC-93"/>
</dbReference>
<gene>
    <name evidence="8" type="ORF">NMOB1V02_LOCUS12542</name>
</gene>
<organism evidence="8">
    <name type="scientific">Notodromas monacha</name>
    <dbReference type="NCBI Taxonomy" id="399045"/>
    <lineage>
        <taxon>Eukaryota</taxon>
        <taxon>Metazoa</taxon>
        <taxon>Ecdysozoa</taxon>
        <taxon>Arthropoda</taxon>
        <taxon>Crustacea</taxon>
        <taxon>Oligostraca</taxon>
        <taxon>Ostracoda</taxon>
        <taxon>Podocopa</taxon>
        <taxon>Podocopida</taxon>
        <taxon>Cypridocopina</taxon>
        <taxon>Cypridoidea</taxon>
        <taxon>Cyprididae</taxon>
        <taxon>Notodromas</taxon>
    </lineage>
</organism>
<accession>A0A7R9GKX5</accession>
<dbReference type="GO" id="GO:0016020">
    <property type="term" value="C:membrane"/>
    <property type="evidence" value="ECO:0007669"/>
    <property type="project" value="UniProtKB-SubCell"/>
</dbReference>
<dbReference type="EMBL" id="CAJPEX010010578">
    <property type="protein sequence ID" value="CAG0925092.1"/>
    <property type="molecule type" value="Genomic_DNA"/>
</dbReference>
<comment type="similarity">
    <text evidence="2">Belongs to the unc-93 family.</text>
</comment>
<dbReference type="PANTHER" id="PTHR19444">
    <property type="entry name" value="UNC-93 RELATED"/>
    <property type="match status" value="1"/>
</dbReference>
<feature type="transmembrane region" description="Helical" evidence="7">
    <location>
        <begin position="125"/>
        <end position="145"/>
    </location>
</feature>
<evidence type="ECO:0000313" key="9">
    <source>
        <dbReference type="Proteomes" id="UP000678499"/>
    </source>
</evidence>
<evidence type="ECO:0000256" key="3">
    <source>
        <dbReference type="ARBA" id="ARBA00022692"/>
    </source>
</evidence>
<feature type="region of interest" description="Disordered" evidence="6">
    <location>
        <begin position="152"/>
        <end position="179"/>
    </location>
</feature>
<protein>
    <submittedName>
        <fullName evidence="8">Uncharacterized protein</fullName>
    </submittedName>
</protein>
<feature type="transmembrane region" description="Helical" evidence="7">
    <location>
        <begin position="34"/>
        <end position="54"/>
    </location>
</feature>
<dbReference type="AlphaFoldDB" id="A0A7R9GKX5"/>
<name>A0A7R9GKX5_9CRUS</name>
<dbReference type="OrthoDB" id="78663at2759"/>
<keyword evidence="9" id="KW-1185">Reference proteome</keyword>
<reference evidence="8" key="1">
    <citation type="submission" date="2020-11" db="EMBL/GenBank/DDBJ databases">
        <authorList>
            <person name="Tran Van P."/>
        </authorList>
    </citation>
    <scope>NUCLEOTIDE SEQUENCE</scope>
</reference>
<dbReference type="EMBL" id="OA892615">
    <property type="protein sequence ID" value="CAD7284940.1"/>
    <property type="molecule type" value="Genomic_DNA"/>
</dbReference>
<keyword evidence="5 7" id="KW-0472">Membrane</keyword>
<dbReference type="Gene3D" id="1.20.1250.20">
    <property type="entry name" value="MFS general substrate transporter like domains"/>
    <property type="match status" value="1"/>
</dbReference>
<keyword evidence="4 7" id="KW-1133">Transmembrane helix</keyword>
<dbReference type="InterPro" id="IPR051951">
    <property type="entry name" value="UNC-93_regulatory"/>
</dbReference>
<evidence type="ECO:0000256" key="2">
    <source>
        <dbReference type="ARBA" id="ARBA00009172"/>
    </source>
</evidence>
<comment type="subcellular location">
    <subcellularLocation>
        <location evidence="1">Membrane</location>
        <topology evidence="1">Multi-pass membrane protein</topology>
    </subcellularLocation>
</comment>